<dbReference type="Proteomes" id="UP000053372">
    <property type="component" value="Unassembled WGS sequence"/>
</dbReference>
<dbReference type="OrthoDB" id="570991at2"/>
<protein>
    <submittedName>
        <fullName evidence="2">Uncharacterized protein</fullName>
    </submittedName>
</protein>
<reference evidence="2 3" key="1">
    <citation type="journal article" date="2015" name="Genome Announc.">
        <title>Draft Genome of the Euendolithic (true boring) Cyanobacterium Mastigocoleus testarum strain BC008.</title>
        <authorList>
            <person name="Guida B.S."/>
            <person name="Garcia-Pichel F."/>
        </authorList>
    </citation>
    <scope>NUCLEOTIDE SEQUENCE [LARGE SCALE GENOMIC DNA]</scope>
    <source>
        <strain evidence="2 3">BC008</strain>
    </source>
</reference>
<organism evidence="2 3">
    <name type="scientific">Mastigocoleus testarum BC008</name>
    <dbReference type="NCBI Taxonomy" id="371196"/>
    <lineage>
        <taxon>Bacteria</taxon>
        <taxon>Bacillati</taxon>
        <taxon>Cyanobacteriota</taxon>
        <taxon>Cyanophyceae</taxon>
        <taxon>Nostocales</taxon>
        <taxon>Hapalosiphonaceae</taxon>
        <taxon>Mastigocoleus</taxon>
    </lineage>
</organism>
<name>A0A0V7ZTR6_9CYAN</name>
<accession>A0A0V7ZTR6</accession>
<evidence type="ECO:0000313" key="3">
    <source>
        <dbReference type="Proteomes" id="UP000053372"/>
    </source>
</evidence>
<evidence type="ECO:0000313" key="2">
    <source>
        <dbReference type="EMBL" id="KST67851.1"/>
    </source>
</evidence>
<dbReference type="RefSeq" id="WP_036265340.1">
    <property type="nucleotide sequence ID" value="NZ_LMTZ01000084.1"/>
</dbReference>
<evidence type="ECO:0000256" key="1">
    <source>
        <dbReference type="SAM" id="Coils"/>
    </source>
</evidence>
<gene>
    <name evidence="2" type="ORF">BC008_31160</name>
</gene>
<sequence>MNQKMKIRELAIVLTAENINFSTLNIDVLKDSDIIPENWELTHKPIYTNNMVQLVFQFGVAIVAQTNQILFAQVLNSIDPRQVIAPQVALKYIEKFPKKEFQTISINPSSYIEFVSDEEAHRYITHNLLKSGSWHKFGTARMKAALQLAYKLERGVLNLGINQGRLNSPENQLLPIVFFAGNFKYQIIEKQQQEHLKDVTQLIQNWQNNLETFQKLVNQKFLMNL</sequence>
<comment type="caution">
    <text evidence="2">The sequence shown here is derived from an EMBL/GenBank/DDBJ whole genome shotgun (WGS) entry which is preliminary data.</text>
</comment>
<feature type="coiled-coil region" evidence="1">
    <location>
        <begin position="189"/>
        <end position="216"/>
    </location>
</feature>
<keyword evidence="1" id="KW-0175">Coiled coil</keyword>
<dbReference type="AlphaFoldDB" id="A0A0V7ZTR6"/>
<dbReference type="EMBL" id="LMTZ01000084">
    <property type="protein sequence ID" value="KST67851.1"/>
    <property type="molecule type" value="Genomic_DNA"/>
</dbReference>
<keyword evidence="3" id="KW-1185">Reference proteome</keyword>
<proteinExistence type="predicted"/>